<dbReference type="EnsemblPlants" id="ONIVA11G07380.3">
    <property type="protein sequence ID" value="ONIVA11G07380.3"/>
    <property type="gene ID" value="ONIVA11G07380"/>
</dbReference>
<evidence type="ECO:0000313" key="12">
    <source>
        <dbReference type="EnsemblPlants" id="ONIVA11G07380.3"/>
    </source>
</evidence>
<dbReference type="PRINTS" id="PR00364">
    <property type="entry name" value="DISEASERSIST"/>
</dbReference>
<feature type="domain" description="Disease resistance N-terminal" evidence="9">
    <location>
        <begin position="24"/>
        <end position="117"/>
    </location>
</feature>
<dbReference type="Pfam" id="PF00931">
    <property type="entry name" value="NB-ARC"/>
    <property type="match status" value="1"/>
</dbReference>
<dbReference type="GO" id="GO:0009626">
    <property type="term" value="P:plant-type hypersensitive response"/>
    <property type="evidence" value="ECO:0007669"/>
    <property type="project" value="UniProtKB-ARBA"/>
</dbReference>
<dbReference type="SUPFAM" id="SSF52540">
    <property type="entry name" value="P-loop containing nucleoside triphosphate hydrolases"/>
    <property type="match status" value="1"/>
</dbReference>
<evidence type="ECO:0000259" key="8">
    <source>
        <dbReference type="Pfam" id="PF00931"/>
    </source>
</evidence>
<dbReference type="Gramene" id="ONIVA11G07380.3">
    <property type="protein sequence ID" value="ONIVA11G07380.3"/>
    <property type="gene ID" value="ONIVA11G07380"/>
</dbReference>
<dbReference type="FunFam" id="1.10.10.10:FF:000322">
    <property type="entry name" value="Probable disease resistance protein At1g63360"/>
    <property type="match status" value="1"/>
</dbReference>
<organism evidence="12">
    <name type="scientific">Oryza nivara</name>
    <name type="common">Indian wild rice</name>
    <name type="synonym">Oryza sativa f. spontanea</name>
    <dbReference type="NCBI Taxonomy" id="4536"/>
    <lineage>
        <taxon>Eukaryota</taxon>
        <taxon>Viridiplantae</taxon>
        <taxon>Streptophyta</taxon>
        <taxon>Embryophyta</taxon>
        <taxon>Tracheophyta</taxon>
        <taxon>Spermatophyta</taxon>
        <taxon>Magnoliopsida</taxon>
        <taxon>Liliopsida</taxon>
        <taxon>Poales</taxon>
        <taxon>Poaceae</taxon>
        <taxon>BOP clade</taxon>
        <taxon>Oryzoideae</taxon>
        <taxon>Oryzeae</taxon>
        <taxon>Oryzinae</taxon>
        <taxon>Oryza</taxon>
    </lineage>
</organism>
<evidence type="ECO:0000256" key="1">
    <source>
        <dbReference type="ARBA" id="ARBA00008894"/>
    </source>
</evidence>
<dbReference type="SUPFAM" id="SSF52058">
    <property type="entry name" value="L domain-like"/>
    <property type="match status" value="1"/>
</dbReference>
<proteinExistence type="inferred from homology"/>
<dbReference type="Gene3D" id="1.20.5.4130">
    <property type="match status" value="1"/>
</dbReference>
<keyword evidence="6 7" id="KW-0175">Coiled coil</keyword>
<feature type="domain" description="Disease resistance protein winged helix" evidence="10">
    <location>
        <begin position="436"/>
        <end position="507"/>
    </location>
</feature>
<dbReference type="OMA" id="HRVQDIM"/>
<evidence type="ECO:0000259" key="11">
    <source>
        <dbReference type="Pfam" id="PF23598"/>
    </source>
</evidence>
<protein>
    <submittedName>
        <fullName evidence="12">Uncharacterized protein</fullName>
    </submittedName>
</protein>
<dbReference type="PANTHER" id="PTHR23155">
    <property type="entry name" value="DISEASE RESISTANCE PROTEIN RP"/>
    <property type="match status" value="1"/>
</dbReference>
<dbReference type="InterPro" id="IPR058922">
    <property type="entry name" value="WHD_DRP"/>
</dbReference>
<reference evidence="12" key="1">
    <citation type="submission" date="2015-04" db="UniProtKB">
        <authorList>
            <consortium name="EnsemblPlants"/>
        </authorList>
    </citation>
    <scope>IDENTIFICATION</scope>
    <source>
        <strain evidence="12">SL10</strain>
    </source>
</reference>
<dbReference type="InterPro" id="IPR041118">
    <property type="entry name" value="Rx_N"/>
</dbReference>
<dbReference type="Pfam" id="PF23559">
    <property type="entry name" value="WHD_DRP"/>
    <property type="match status" value="1"/>
</dbReference>
<accession>A0A0E0IZX1</accession>
<dbReference type="PANTHER" id="PTHR23155:SF1046">
    <property type="entry name" value="OS11G0226933 PROTEIN"/>
    <property type="match status" value="1"/>
</dbReference>
<dbReference type="GO" id="GO:0002758">
    <property type="term" value="P:innate immune response-activating signaling pathway"/>
    <property type="evidence" value="ECO:0007669"/>
    <property type="project" value="UniProtKB-ARBA"/>
</dbReference>
<dbReference type="Pfam" id="PF18052">
    <property type="entry name" value="Rx_N"/>
    <property type="match status" value="1"/>
</dbReference>
<keyword evidence="2" id="KW-0433">Leucine-rich repeat</keyword>
<dbReference type="InterPro" id="IPR038005">
    <property type="entry name" value="RX-like_CC"/>
</dbReference>
<keyword evidence="13" id="KW-1185">Reference proteome</keyword>
<evidence type="ECO:0000256" key="2">
    <source>
        <dbReference type="ARBA" id="ARBA00022614"/>
    </source>
</evidence>
<dbReference type="CDD" id="cd14798">
    <property type="entry name" value="RX-CC_like"/>
    <property type="match status" value="1"/>
</dbReference>
<dbReference type="Gene3D" id="1.10.10.10">
    <property type="entry name" value="Winged helix-like DNA-binding domain superfamily/Winged helix DNA-binding domain"/>
    <property type="match status" value="1"/>
</dbReference>
<evidence type="ECO:0000256" key="5">
    <source>
        <dbReference type="ARBA" id="ARBA00022821"/>
    </source>
</evidence>
<dbReference type="InterPro" id="IPR055414">
    <property type="entry name" value="LRR_R13L4/SHOC2-like"/>
</dbReference>
<evidence type="ECO:0000259" key="9">
    <source>
        <dbReference type="Pfam" id="PF18052"/>
    </source>
</evidence>
<name>A0A0E0IZX1_ORYNI</name>
<evidence type="ECO:0000259" key="10">
    <source>
        <dbReference type="Pfam" id="PF23559"/>
    </source>
</evidence>
<keyword evidence="5" id="KW-0611">Plant defense</keyword>
<dbReference type="Proteomes" id="UP000006591">
    <property type="component" value="Chromosome 11"/>
</dbReference>
<dbReference type="FunFam" id="3.40.50.300:FF:001091">
    <property type="entry name" value="Probable disease resistance protein At1g61300"/>
    <property type="match status" value="1"/>
</dbReference>
<dbReference type="InterPro" id="IPR044974">
    <property type="entry name" value="Disease_R_plants"/>
</dbReference>
<evidence type="ECO:0000313" key="13">
    <source>
        <dbReference type="Proteomes" id="UP000006591"/>
    </source>
</evidence>
<evidence type="ECO:0000256" key="6">
    <source>
        <dbReference type="ARBA" id="ARBA00023054"/>
    </source>
</evidence>
<keyword evidence="3" id="KW-0677">Repeat</keyword>
<evidence type="ECO:0000256" key="7">
    <source>
        <dbReference type="SAM" id="Coils"/>
    </source>
</evidence>
<feature type="coiled-coil region" evidence="7">
    <location>
        <begin position="50"/>
        <end position="77"/>
    </location>
</feature>
<evidence type="ECO:0000256" key="4">
    <source>
        <dbReference type="ARBA" id="ARBA00022741"/>
    </source>
</evidence>
<dbReference type="AlphaFoldDB" id="A0A0E0IZX1"/>
<reference evidence="12" key="2">
    <citation type="submission" date="2018-04" db="EMBL/GenBank/DDBJ databases">
        <title>OnivRS2 (Oryza nivara Reference Sequence Version 2).</title>
        <authorList>
            <person name="Zhang J."/>
            <person name="Kudrna D."/>
            <person name="Lee S."/>
            <person name="Talag J."/>
            <person name="Rajasekar S."/>
            <person name="Welchert J."/>
            <person name="Hsing Y.-I."/>
            <person name="Wing R.A."/>
        </authorList>
    </citation>
    <scope>NUCLEOTIDE SEQUENCE [LARGE SCALE GENOMIC DNA]</scope>
    <source>
        <strain evidence="12">SL10</strain>
    </source>
</reference>
<feature type="domain" description="NB-ARC" evidence="8">
    <location>
        <begin position="190"/>
        <end position="353"/>
    </location>
</feature>
<dbReference type="InterPro" id="IPR032675">
    <property type="entry name" value="LRR_dom_sf"/>
</dbReference>
<dbReference type="Pfam" id="PF23598">
    <property type="entry name" value="LRR_14"/>
    <property type="match status" value="1"/>
</dbReference>
<dbReference type="Gene3D" id="3.80.10.10">
    <property type="entry name" value="Ribonuclease Inhibitor"/>
    <property type="match status" value="2"/>
</dbReference>
<dbReference type="InterPro" id="IPR027417">
    <property type="entry name" value="P-loop_NTPase"/>
</dbReference>
<feature type="domain" description="Disease resistance R13L4/SHOC-2-like LRR" evidence="11">
    <location>
        <begin position="567"/>
        <end position="907"/>
    </location>
</feature>
<dbReference type="GO" id="GO:0042742">
    <property type="term" value="P:defense response to bacterium"/>
    <property type="evidence" value="ECO:0007669"/>
    <property type="project" value="UniProtKB-ARBA"/>
</dbReference>
<evidence type="ECO:0000256" key="3">
    <source>
        <dbReference type="ARBA" id="ARBA00022737"/>
    </source>
</evidence>
<dbReference type="InterPro" id="IPR002182">
    <property type="entry name" value="NB-ARC"/>
</dbReference>
<keyword evidence="4" id="KW-0547">Nucleotide-binding</keyword>
<dbReference type="Gene3D" id="3.40.50.300">
    <property type="entry name" value="P-loop containing nucleotide triphosphate hydrolases"/>
    <property type="match status" value="1"/>
</dbReference>
<dbReference type="Gene3D" id="1.10.8.430">
    <property type="entry name" value="Helical domain of apoptotic protease-activating factors"/>
    <property type="match status" value="1"/>
</dbReference>
<dbReference type="GO" id="GO:0043531">
    <property type="term" value="F:ADP binding"/>
    <property type="evidence" value="ECO:0007669"/>
    <property type="project" value="InterPro"/>
</dbReference>
<sequence length="914" mass="104691">MDKDAKQLRQTEFNAHMEAVILAVSKIGSVLVEEATKAAITKLSEKATNLKELPSKVEEIEDELKTMNNVIKQMSTTNLTDEVVKGWIAEVRGLAHRVQDIMDKYSYHALKLEEENSVKKLFTTPNYVTVFSEIAEEISKIEKKIENVATRKTQQSHHTPNPLADIERKRSQDCLLAPDDLVGIEDNRKLLTDWLYSKEQDNTIITVSGMGGLGKTTLVNNVYEREKNNFEVSTWIVVSQSYDVVDLLRKLLRKIVPDDQTQLLDLDAHDLKIRIKEKLKDENFLIVLDDVWNREAYTQIADAFPNFQASRIIITTRQGDVATLAQSARQLKLNPLEHTDALELFCRRAFYRNCKCPQNLEKLTNDIVVRCQGLPLAIVSIGGLLSSLPPENHVWNETYKQLRSELTKNNNVQAIVNMSYHDLPGDLRNCFLYCSLFPEDHELSRETVVRLWVAEGFAVQNEENTPEEVAEKYLRELIQRNMLEVLGNDELGRVSTFKMHDLVRDLALSIAKEEKFGSANNYDTMERMDKEVRRLSSYGWKGKPVLQVKFMHLRTLVALGMKTPSRHMLSSILSESNYLTVLELQDSEITEVPASIGELFNLRYIGLQRTRVKSLPESIGKLSSLLTLNIKQTKIQKLPQSIVKIKKLRHLLADRYEDEKQSAFRYFIGMQAPKELSNLEELQTLETVEASKELAEQLMKLMQLRSVWIDNIRTDDCANLFATLSKVPLLSSLLLSASHENETLCLEALKPESEELHRLIVRGCWAARTLEYPIFRNHGKNIKYLAISWCRLQEDPLLLLAPYVPNLVFLSLNRVNSASTLVLSADCFPQLKTLVLKRMPDVNHLEIIGGALQHIEGLYVVSLPKLDNVPQGIESLRYLKKLWLLGLHKNFRSQWQKNGMHQKMQHVPELHVKD</sequence>
<comment type="similarity">
    <text evidence="1">Belongs to the disease resistance NB-LRR family.</text>
</comment>
<dbReference type="InterPro" id="IPR036388">
    <property type="entry name" value="WH-like_DNA-bd_sf"/>
</dbReference>
<dbReference type="InterPro" id="IPR042197">
    <property type="entry name" value="Apaf_helical"/>
</dbReference>